<dbReference type="PANTHER" id="PTHR43775">
    <property type="entry name" value="FATTY ACID SYNTHASE"/>
    <property type="match status" value="1"/>
</dbReference>
<dbReference type="Gene3D" id="3.40.366.10">
    <property type="entry name" value="Malonyl-Coenzyme A Acyl Carrier Protein, domain 2"/>
    <property type="match status" value="1"/>
</dbReference>
<evidence type="ECO:0000256" key="5">
    <source>
        <dbReference type="PROSITE-ProRule" id="PRU01363"/>
    </source>
</evidence>
<dbReference type="Pfam" id="PF21089">
    <property type="entry name" value="PKS_DH_N"/>
    <property type="match status" value="1"/>
</dbReference>
<dbReference type="Pfam" id="PF22621">
    <property type="entry name" value="CurL-like_PKS_C"/>
    <property type="match status" value="1"/>
</dbReference>
<dbReference type="SUPFAM" id="SSF55048">
    <property type="entry name" value="Probable ACP-binding domain of malonyl-CoA ACP transacylase"/>
    <property type="match status" value="1"/>
</dbReference>
<dbReference type="InterPro" id="IPR020841">
    <property type="entry name" value="PKS_Beta-ketoAc_synthase_dom"/>
</dbReference>
<dbReference type="Pfam" id="PF00975">
    <property type="entry name" value="Thioesterase"/>
    <property type="match status" value="1"/>
</dbReference>
<keyword evidence="4" id="KW-0511">Multifunctional enzyme</keyword>
<dbReference type="Gene3D" id="3.40.50.1820">
    <property type="entry name" value="alpha/beta hydrolase"/>
    <property type="match status" value="1"/>
</dbReference>
<accession>A0AAD9STV5</accession>
<dbReference type="SMART" id="SM00825">
    <property type="entry name" value="PKS_KS"/>
    <property type="match status" value="1"/>
</dbReference>
<dbReference type="InterPro" id="IPR049552">
    <property type="entry name" value="PKS_DH_N"/>
</dbReference>
<dbReference type="PROSITE" id="PS00012">
    <property type="entry name" value="PHOSPHOPANTETHEINE"/>
    <property type="match status" value="1"/>
</dbReference>
<dbReference type="InterPro" id="IPR016036">
    <property type="entry name" value="Malonyl_transacylase_ACP-bd"/>
</dbReference>
<keyword evidence="2" id="KW-0597">Phosphoprotein</keyword>
<dbReference type="SMART" id="SM00827">
    <property type="entry name" value="PKS_AT"/>
    <property type="match status" value="1"/>
</dbReference>
<feature type="region of interest" description="Disordered" evidence="6">
    <location>
        <begin position="1641"/>
        <end position="1662"/>
    </location>
</feature>
<evidence type="ECO:0000259" key="7">
    <source>
        <dbReference type="PROSITE" id="PS50075"/>
    </source>
</evidence>
<dbReference type="PANTHER" id="PTHR43775:SF37">
    <property type="entry name" value="SI:DKEY-61P9.11"/>
    <property type="match status" value="1"/>
</dbReference>
<feature type="domain" description="Ketosynthase family 3 (KS3)" evidence="8">
    <location>
        <begin position="399"/>
        <end position="830"/>
    </location>
</feature>
<dbReference type="EMBL" id="JAUJFL010000001">
    <property type="protein sequence ID" value="KAK2616166.1"/>
    <property type="molecule type" value="Genomic_DNA"/>
</dbReference>
<dbReference type="InterPro" id="IPR030918">
    <property type="entry name" value="PT_fungal_PKS"/>
</dbReference>
<dbReference type="CDD" id="cd00833">
    <property type="entry name" value="PKS"/>
    <property type="match status" value="1"/>
</dbReference>
<organism evidence="10 11">
    <name type="scientific">Phomopsis amygdali</name>
    <name type="common">Fusicoccum amygdali</name>
    <dbReference type="NCBI Taxonomy" id="1214568"/>
    <lineage>
        <taxon>Eukaryota</taxon>
        <taxon>Fungi</taxon>
        <taxon>Dikarya</taxon>
        <taxon>Ascomycota</taxon>
        <taxon>Pezizomycotina</taxon>
        <taxon>Sordariomycetes</taxon>
        <taxon>Sordariomycetidae</taxon>
        <taxon>Diaporthales</taxon>
        <taxon>Diaporthaceae</taxon>
        <taxon>Diaporthe</taxon>
    </lineage>
</organism>
<dbReference type="GO" id="GO:0004312">
    <property type="term" value="F:fatty acid synthase activity"/>
    <property type="evidence" value="ECO:0007669"/>
    <property type="project" value="TreeGrafter"/>
</dbReference>
<dbReference type="InterPro" id="IPR032088">
    <property type="entry name" value="SAT"/>
</dbReference>
<keyword evidence="3" id="KW-0808">Transferase</keyword>
<dbReference type="InterPro" id="IPR014030">
    <property type="entry name" value="Ketoacyl_synth_N"/>
</dbReference>
<dbReference type="GO" id="GO:0044550">
    <property type="term" value="P:secondary metabolite biosynthetic process"/>
    <property type="evidence" value="ECO:0007669"/>
    <property type="project" value="TreeGrafter"/>
</dbReference>
<dbReference type="PROSITE" id="PS00606">
    <property type="entry name" value="KS3_1"/>
    <property type="match status" value="1"/>
</dbReference>
<evidence type="ECO:0000313" key="11">
    <source>
        <dbReference type="Proteomes" id="UP001265746"/>
    </source>
</evidence>
<comment type="caution">
    <text evidence="10">The sequence shown here is derived from an EMBL/GenBank/DDBJ whole genome shotgun (WGS) entry which is preliminary data.</text>
</comment>
<evidence type="ECO:0000256" key="1">
    <source>
        <dbReference type="ARBA" id="ARBA00022450"/>
    </source>
</evidence>
<dbReference type="Pfam" id="PF00109">
    <property type="entry name" value="ketoacyl-synt"/>
    <property type="match status" value="1"/>
</dbReference>
<dbReference type="InterPro" id="IPR006162">
    <property type="entry name" value="Ppantetheine_attach_site"/>
</dbReference>
<dbReference type="Proteomes" id="UP001265746">
    <property type="component" value="Unassembled WGS sequence"/>
</dbReference>
<dbReference type="GO" id="GO:0006633">
    <property type="term" value="P:fatty acid biosynthetic process"/>
    <property type="evidence" value="ECO:0007669"/>
    <property type="project" value="InterPro"/>
</dbReference>
<dbReference type="InterPro" id="IPR050091">
    <property type="entry name" value="PKS_NRPS_Biosynth_Enz"/>
</dbReference>
<evidence type="ECO:0000259" key="9">
    <source>
        <dbReference type="PROSITE" id="PS52019"/>
    </source>
</evidence>
<dbReference type="InterPro" id="IPR009081">
    <property type="entry name" value="PP-bd_ACP"/>
</dbReference>
<keyword evidence="11" id="KW-1185">Reference proteome</keyword>
<reference evidence="10" key="1">
    <citation type="submission" date="2023-06" db="EMBL/GenBank/DDBJ databases">
        <authorList>
            <person name="Noh H."/>
        </authorList>
    </citation>
    <scope>NUCLEOTIDE SEQUENCE</scope>
    <source>
        <strain evidence="10">DUCC20226</strain>
    </source>
</reference>
<dbReference type="InterPro" id="IPR001227">
    <property type="entry name" value="Ac_transferase_dom_sf"/>
</dbReference>
<dbReference type="InterPro" id="IPR001031">
    <property type="entry name" value="Thioesterase"/>
</dbReference>
<dbReference type="Gene3D" id="1.10.1200.10">
    <property type="entry name" value="ACP-like"/>
    <property type="match status" value="1"/>
</dbReference>
<dbReference type="InterPro" id="IPR014043">
    <property type="entry name" value="Acyl_transferase_dom"/>
</dbReference>
<evidence type="ECO:0000256" key="2">
    <source>
        <dbReference type="ARBA" id="ARBA00022553"/>
    </source>
</evidence>
<dbReference type="InterPro" id="IPR018201">
    <property type="entry name" value="Ketoacyl_synth_AS"/>
</dbReference>
<feature type="compositionally biased region" description="Polar residues" evidence="6">
    <location>
        <begin position="1650"/>
        <end position="1662"/>
    </location>
</feature>
<feature type="region of interest" description="N-terminal hotdog fold" evidence="5">
    <location>
        <begin position="1314"/>
        <end position="1461"/>
    </location>
</feature>
<keyword evidence="1" id="KW-0596">Phosphopantetheine</keyword>
<dbReference type="InterPro" id="IPR016039">
    <property type="entry name" value="Thiolase-like"/>
</dbReference>
<dbReference type="InterPro" id="IPR029058">
    <property type="entry name" value="AB_hydrolase_fold"/>
</dbReference>
<sequence length="2147" mass="233622">MGGVQRVTSTMESTRKTILFIGDQTDPWIESIDYITKNATRTPWISPFMRDLCRTYRAELNGMEPEVTQSVGDFQSLQELAERYCGAGDETGVANAILIHAVRAVMLLQYVYPLLHPTAIPTVKLMNLTFSRCVEREPELLTRHRRPEWLGISGGTVHLSALAVSKDFQSLYDACLWVGGLICRLCRFYYLRSRAVEDCAGTWGWAVLGITTEQLRDELDQFQKMMGVPQIKRAHVAISGDRWNTIIGPPSVLNKFLSECPAVNILPKNELNIHSLQHSLPTSPEDLDNLVGNSEICDIIVDEGCRIWGTDAPPTKAGVSFGQFLRPVLSEVLSRPLDVVKVVNELKASLGSTSELDIKAIGPSSHLTYVASALKAPGRYITVSQEISAGTRVVKTTSSGRIAIVGVAGRGPGCDNLDELWDIIRKGQDMHREVPKDRFDVDEYFVAGHDHNDQTPQCSTNSRFGCFMDKPGSFDARFFRISPREAIFMDPGHRQFLMSACDALETAGYSDGQPSDIDPRRIGVYYGQSSDDWNSVAHHAKGCDAYTLQGTQRAFGAARLAFHMNWEGPTYSVDSACATSLSCLHLACQGLLAHDIDMAVSGAANIISYPHSFSALSRAGILSKTGNCKTFRDDADGYCRADFVGTVVLKRLEDAVALNDNILAVIAGTGRNQSGNSPSITTSDAAAQEQLFRDVLGKAGVLPDEISYVEMHGTGTQIGDPAEIAAVTNMFPGPLAVGSIKANIGHTEAAAGISSLLKAILMFEKNTIPPQAGMPHRINPKVDRYLQHSKITIPTTAQDFTFEGEVDESRRILINNFDAAGGNACLLLEDYRGRGQPVHRGEEPPCDWSSHVVVTSAKTTSALRNYKRNLLKWLHENPDSSIQDVAYTTNARRKHYPLRSAYVTSKTEDLIAQIESEMSSDGNTPKSTAAAKPPVIFMFTGQGSHYGGMGGQLYHTSRTFRQKVDQCKQICAEHGFPTFSEIITDPNVDLSTRNPVQVQLAVIALEVALAAIWTSDAGLKPAMVMGHSLGEFVALHIAGVLSLADMLYLVGHRALLLTRLCEAGSYSMLAVSAATTQEIQSWLDNRNTSSCSVACTNSPRSMVIAGPLDEIQTLQAELTESLGARTKLLPIPFAFHSYQMDPLMKQYKALARGVAFSTPRVPVASTLLASVCDSSGVFNADYLWRQTREECRFSAAVSSAKAGLDDPTWLEIGPTQVLGSFVSATYSQPPGPRSVMSTLGFGKDDWMSLSSCLARLTEAGIDINWRRLYHHHAKSLRLLRLPTYAWDLQDFWITHTEARKGGLSGSSLSVQAPHRPISTCAQSVLEKKSTHDEIKVTLQACTAEPGLNTVIKGHRVRGVAICPGTVFVEAAVAATRYLLESNDKLANLKQKALTIRNLLLNRPLCLDSTKSSPDGQLITQAISKTHFDGDVSVSFRSSRHALGGCTVMVCDGEQVKSGWNKMSHFIRARMNEVIRSADSGGHKMQSSVFYALFASTVQYDAAFKCAKMVYVSEDFEEAAAEIVLQPDPAGTIFFSSPYFGESLVHLAGFVLNANPDRPRAAETTFIMSRVESMEQPDPNSLVAGKKYMTFVHVSRRVEDEADCDVYVFDAEATQLVMQCSGLRFHETANTALDQVLGKPALPAMNDRRPSSSSLEQTQSQIQDAEAANLSSVLDLHDGPVSGRAMGNEKNSDVFGAILKSISTQTGTDMSELKDNMAVGDLGVDSIMAIEITSDVRRSGGGSEFPATFLTDYPTIGDLRREFGRPEDTQTSSTEHRSLFSESEPIVTIDSGASSDYLGHTLTPNSTPGEITPAPQEVTTHVKEDNRLESAPSKVNLELPTVRNDEAHEIIASHTARTMLLHGNPKSTHTPLYLIADGTGSIATYLHLSPLQSNAPVYGIDSPLSRDPDKVKIIGITGIATIIVKALVKSRTEGPFHIGGFSGGGMLAYEVSRQLADAGRQVDGLLLIDMACPRGDIDTSLIKISPEVGLDMFQKMATGDAYWSLGPSSLPMRHLLAFFKAVEAYHPPPMLAGQRPRKSVVIWAEKGLVSRCARNPGLRQELDGMGCVVDAYPGFMQDSTLGAIAWGVPDKRGCAVALGPNGWDEYVGGDILCKSVDADHLEMLMPGQVHLLQGAIEEAVAYFQEKAE</sequence>
<dbReference type="Pfam" id="PF16073">
    <property type="entry name" value="SAT"/>
    <property type="match status" value="1"/>
</dbReference>
<feature type="domain" description="PKS/mFAS DH" evidence="9">
    <location>
        <begin position="1314"/>
        <end position="1633"/>
    </location>
</feature>
<feature type="region of interest" description="C-terminal hotdog fold" evidence="5">
    <location>
        <begin position="1481"/>
        <end position="1633"/>
    </location>
</feature>
<dbReference type="Pfam" id="PF02801">
    <property type="entry name" value="Ketoacyl-synt_C"/>
    <property type="match status" value="1"/>
</dbReference>
<dbReference type="InterPro" id="IPR042104">
    <property type="entry name" value="PKS_dehydratase_sf"/>
</dbReference>
<proteinExistence type="predicted"/>
<gene>
    <name evidence="10" type="ORF">N8I77_002873</name>
</gene>
<dbReference type="PROSITE" id="PS52004">
    <property type="entry name" value="KS3_2"/>
    <property type="match status" value="1"/>
</dbReference>
<comment type="caution">
    <text evidence="5">Lacks conserved residue(s) required for the propagation of feature annotation.</text>
</comment>
<dbReference type="GO" id="GO:0004315">
    <property type="term" value="F:3-oxoacyl-[acyl-carrier-protein] synthase activity"/>
    <property type="evidence" value="ECO:0007669"/>
    <property type="project" value="InterPro"/>
</dbReference>
<dbReference type="InterPro" id="IPR014031">
    <property type="entry name" value="Ketoacyl_synth_C"/>
</dbReference>
<evidence type="ECO:0000256" key="3">
    <source>
        <dbReference type="ARBA" id="ARBA00022679"/>
    </source>
</evidence>
<feature type="domain" description="Carrier" evidence="7">
    <location>
        <begin position="1688"/>
        <end position="1766"/>
    </location>
</feature>
<dbReference type="PROSITE" id="PS50075">
    <property type="entry name" value="CARRIER"/>
    <property type="match status" value="1"/>
</dbReference>
<dbReference type="SUPFAM" id="SSF47336">
    <property type="entry name" value="ACP-like"/>
    <property type="match status" value="1"/>
</dbReference>
<name>A0AAD9STV5_PHOAM</name>
<evidence type="ECO:0000259" key="8">
    <source>
        <dbReference type="PROSITE" id="PS52004"/>
    </source>
</evidence>
<dbReference type="SUPFAM" id="SSF53474">
    <property type="entry name" value="alpha/beta-Hydrolases"/>
    <property type="match status" value="1"/>
</dbReference>
<evidence type="ECO:0000256" key="6">
    <source>
        <dbReference type="SAM" id="MobiDB-lite"/>
    </source>
</evidence>
<dbReference type="PROSITE" id="PS52019">
    <property type="entry name" value="PKS_MFAS_DH"/>
    <property type="match status" value="1"/>
</dbReference>
<dbReference type="Pfam" id="PF00698">
    <property type="entry name" value="Acyl_transf_1"/>
    <property type="match status" value="1"/>
</dbReference>
<dbReference type="SUPFAM" id="SSF53901">
    <property type="entry name" value="Thiolase-like"/>
    <property type="match status" value="1"/>
</dbReference>
<dbReference type="InterPro" id="IPR016035">
    <property type="entry name" value="Acyl_Trfase/lysoPLipase"/>
</dbReference>
<dbReference type="Gene3D" id="3.40.47.10">
    <property type="match status" value="1"/>
</dbReference>
<dbReference type="InterPro" id="IPR049900">
    <property type="entry name" value="PKS_mFAS_DH"/>
</dbReference>
<evidence type="ECO:0000256" key="4">
    <source>
        <dbReference type="ARBA" id="ARBA00023268"/>
    </source>
</evidence>
<dbReference type="SUPFAM" id="SSF52151">
    <property type="entry name" value="FabD/lysophospholipase-like"/>
    <property type="match status" value="1"/>
</dbReference>
<dbReference type="InterPro" id="IPR036736">
    <property type="entry name" value="ACP-like_sf"/>
</dbReference>
<dbReference type="Gene3D" id="3.10.129.110">
    <property type="entry name" value="Polyketide synthase dehydratase"/>
    <property type="match status" value="1"/>
</dbReference>
<dbReference type="Pfam" id="PF00550">
    <property type="entry name" value="PP-binding"/>
    <property type="match status" value="1"/>
</dbReference>
<dbReference type="Gene3D" id="3.30.70.3290">
    <property type="match status" value="1"/>
</dbReference>
<evidence type="ECO:0000313" key="10">
    <source>
        <dbReference type="EMBL" id="KAK2616166.1"/>
    </source>
</evidence>
<dbReference type="NCBIfam" id="TIGR04532">
    <property type="entry name" value="PT_fungal_PKS"/>
    <property type="match status" value="1"/>
</dbReference>
<protein>
    <submittedName>
        <fullName evidence="10">Uncharacterized protein</fullName>
    </submittedName>
</protein>